<feature type="transmembrane region" description="Helical" evidence="1">
    <location>
        <begin position="30"/>
        <end position="48"/>
    </location>
</feature>
<reference evidence="3 4" key="1">
    <citation type="submission" date="2022-05" db="EMBL/GenBank/DDBJ databases">
        <authorList>
            <consortium name="Genoscope - CEA"/>
            <person name="William W."/>
        </authorList>
    </citation>
    <scope>NUCLEOTIDE SEQUENCE [LARGE SCALE GENOMIC DNA]</scope>
</reference>
<proteinExistence type="predicted"/>
<sequence length="330" mass="36870">MYNETLPNRQENEEFKGDQKRRVKSRFGDTTNLAMFWLSLILTLVVFWCHSAKGKAGLWPTGQYGLPMPKAGCPNNWFDGRRFRDVDSGNLIDRKIYDSLHLAGWISKEGIEQDFCIKTSKDVSYNWPEGKYCILKHDACPYGLSGGSVSWLPMRSKFQDATVNGKPLKNVTISYCCSSKGDTSHSMTLPLEKPFYLYSLNGARCQIVKGATLKEESVNFDKKDRRYHTTIQGETPFGPVKDGSQMKLTYCYYTPGGSITIPASQEVEKTLFTGTQLDNKTQSSGLAVAIGIGVACAMIGTATIALVTKRFIRKKSDEDDDDDEPKPDDP</sequence>
<keyword evidence="4" id="KW-1185">Reference proteome</keyword>
<evidence type="ECO:0000256" key="1">
    <source>
        <dbReference type="SAM" id="Phobius"/>
    </source>
</evidence>
<comment type="caution">
    <text evidence="3">The sequence shown here is derived from an EMBL/GenBank/DDBJ whole genome shotgun (WGS) entry which is preliminary data.</text>
</comment>
<organism evidence="3 4">
    <name type="scientific">Porites evermanni</name>
    <dbReference type="NCBI Taxonomy" id="104178"/>
    <lineage>
        <taxon>Eukaryota</taxon>
        <taxon>Metazoa</taxon>
        <taxon>Cnidaria</taxon>
        <taxon>Anthozoa</taxon>
        <taxon>Hexacorallia</taxon>
        <taxon>Scleractinia</taxon>
        <taxon>Fungiina</taxon>
        <taxon>Poritidae</taxon>
        <taxon>Porites</taxon>
    </lineage>
</organism>
<name>A0ABN8LVH8_9CNID</name>
<keyword evidence="1" id="KW-0812">Transmembrane</keyword>
<evidence type="ECO:0000313" key="4">
    <source>
        <dbReference type="Proteomes" id="UP001159427"/>
    </source>
</evidence>
<dbReference type="PANTHER" id="PTHR19324:SF33">
    <property type="entry name" value="MUCIN-5AC"/>
    <property type="match status" value="1"/>
</dbReference>
<gene>
    <name evidence="3" type="ORF">PEVE_00003177</name>
</gene>
<dbReference type="PANTHER" id="PTHR19324">
    <property type="entry name" value="PERFORIN-LIKE PROTEIN 1"/>
    <property type="match status" value="1"/>
</dbReference>
<feature type="domain" description="Apextrin C-terminal" evidence="2">
    <location>
        <begin position="59"/>
        <end position="253"/>
    </location>
</feature>
<dbReference type="EMBL" id="CALNXI010000119">
    <property type="protein sequence ID" value="CAH3019565.1"/>
    <property type="molecule type" value="Genomic_DNA"/>
</dbReference>
<accession>A0ABN8LVH8</accession>
<keyword evidence="1" id="KW-1133">Transmembrane helix</keyword>
<dbReference type="Proteomes" id="UP001159427">
    <property type="component" value="Unassembled WGS sequence"/>
</dbReference>
<keyword evidence="1" id="KW-0472">Membrane</keyword>
<dbReference type="InterPro" id="IPR031569">
    <property type="entry name" value="ApeC"/>
</dbReference>
<protein>
    <recommendedName>
        <fullName evidence="2">Apextrin C-terminal domain-containing protein</fullName>
    </recommendedName>
</protein>
<evidence type="ECO:0000313" key="3">
    <source>
        <dbReference type="EMBL" id="CAH3019565.1"/>
    </source>
</evidence>
<feature type="transmembrane region" description="Helical" evidence="1">
    <location>
        <begin position="286"/>
        <end position="307"/>
    </location>
</feature>
<evidence type="ECO:0000259" key="2">
    <source>
        <dbReference type="Pfam" id="PF16977"/>
    </source>
</evidence>
<dbReference type="Pfam" id="PF16977">
    <property type="entry name" value="ApeC"/>
    <property type="match status" value="1"/>
</dbReference>